<dbReference type="SUPFAM" id="SSF54197">
    <property type="entry name" value="HIT-like"/>
    <property type="match status" value="1"/>
</dbReference>
<dbReference type="InterPro" id="IPR036265">
    <property type="entry name" value="HIT-like_sf"/>
</dbReference>
<dbReference type="InterPro" id="IPR011146">
    <property type="entry name" value="HIT-like"/>
</dbReference>
<evidence type="ECO:0000256" key="1">
    <source>
        <dbReference type="PROSITE-ProRule" id="PRU00464"/>
    </source>
</evidence>
<gene>
    <name evidence="3" type="ORF">SAJA_02345</name>
</gene>
<dbReference type="EMBL" id="AYKG01000004">
    <property type="protein sequence ID" value="ROO31795.1"/>
    <property type="molecule type" value="Genomic_DNA"/>
</dbReference>
<dbReference type="OrthoDB" id="9799145at2"/>
<dbReference type="AlphaFoldDB" id="A0A423Q0M5"/>
<proteinExistence type="predicted"/>
<feature type="domain" description="HIT" evidence="2">
    <location>
        <begin position="59"/>
        <end position="127"/>
    </location>
</feature>
<sequence length="169" mass="18406">MPEQSFQPAAPSATGYLAVDPARDPVGALHPRLAGDCHLLGRLERASVLLHRNARVAWLILVPDTDARGWHELDDAEHDRISRQVRDLSITAGEFFVADKMNVAAIGNEVPQMHVHVVARHENDACWPKPVWGHLPPGDDYTASRIDTITAALADALNLKAVARGNAHA</sequence>
<accession>A0A423Q0M5</accession>
<protein>
    <submittedName>
        <fullName evidence="3">Histidine triad (HIT) protein</fullName>
    </submittedName>
</protein>
<keyword evidence="4" id="KW-1185">Reference proteome</keyword>
<evidence type="ECO:0000313" key="3">
    <source>
        <dbReference type="EMBL" id="ROO31795.1"/>
    </source>
</evidence>
<dbReference type="InParanoid" id="A0A423Q0M5"/>
<dbReference type="RefSeq" id="WP_123657050.1">
    <property type="nucleotide sequence ID" value="NZ_AYKG01000004.1"/>
</dbReference>
<organism evidence="3 4">
    <name type="scientific">Salinisphaera japonica YTM-1</name>
    <dbReference type="NCBI Taxonomy" id="1209778"/>
    <lineage>
        <taxon>Bacteria</taxon>
        <taxon>Pseudomonadati</taxon>
        <taxon>Pseudomonadota</taxon>
        <taxon>Gammaproteobacteria</taxon>
        <taxon>Salinisphaerales</taxon>
        <taxon>Salinisphaeraceae</taxon>
        <taxon>Salinisphaera</taxon>
    </lineage>
</organism>
<dbReference type="GO" id="GO:0003824">
    <property type="term" value="F:catalytic activity"/>
    <property type="evidence" value="ECO:0007669"/>
    <property type="project" value="InterPro"/>
</dbReference>
<dbReference type="Pfam" id="PF01230">
    <property type="entry name" value="HIT"/>
    <property type="match status" value="1"/>
</dbReference>
<evidence type="ECO:0000259" key="2">
    <source>
        <dbReference type="PROSITE" id="PS51084"/>
    </source>
</evidence>
<comment type="caution">
    <text evidence="1">Lacks conserved residue(s) required for the propagation of feature annotation.</text>
</comment>
<dbReference type="Gene3D" id="3.30.428.10">
    <property type="entry name" value="HIT-like"/>
    <property type="match status" value="1"/>
</dbReference>
<dbReference type="PROSITE" id="PS51084">
    <property type="entry name" value="HIT_2"/>
    <property type="match status" value="1"/>
</dbReference>
<evidence type="ECO:0000313" key="4">
    <source>
        <dbReference type="Proteomes" id="UP000285310"/>
    </source>
</evidence>
<reference evidence="3 4" key="1">
    <citation type="submission" date="2013-10" db="EMBL/GenBank/DDBJ databases">
        <title>Salinisphaera japonica YTM-1 Genome Sequencing.</title>
        <authorList>
            <person name="Lai Q."/>
            <person name="Li C."/>
            <person name="Shao Z."/>
        </authorList>
    </citation>
    <scope>NUCLEOTIDE SEQUENCE [LARGE SCALE GENOMIC DNA]</scope>
    <source>
        <strain evidence="3 4">YTM-1</strain>
    </source>
</reference>
<comment type="caution">
    <text evidence="3">The sequence shown here is derived from an EMBL/GenBank/DDBJ whole genome shotgun (WGS) entry which is preliminary data.</text>
</comment>
<name>A0A423Q0M5_9GAMM</name>
<dbReference type="Proteomes" id="UP000285310">
    <property type="component" value="Unassembled WGS sequence"/>
</dbReference>